<evidence type="ECO:0000313" key="1">
    <source>
        <dbReference type="EMBL" id="WEE29318.1"/>
    </source>
</evidence>
<dbReference type="EMBL" id="CP118944">
    <property type="protein sequence ID" value="WEE29318.1"/>
    <property type="molecule type" value="Genomic_DNA"/>
</dbReference>
<reference evidence="1" key="1">
    <citation type="submission" date="2023-02" db="EMBL/GenBank/DDBJ databases">
        <title>The sequence of Aeromonas hydrophila K533.</title>
        <authorList>
            <person name="Luo X."/>
        </authorList>
    </citation>
    <scope>NUCLEOTIDE SEQUENCE</scope>
    <source>
        <strain evidence="1">K533</strain>
        <plasmid evidence="1">pK533-strA</plasmid>
    </source>
</reference>
<dbReference type="SUPFAM" id="SSF46785">
    <property type="entry name" value="Winged helix' DNA-binding domain"/>
    <property type="match status" value="1"/>
</dbReference>
<keyword evidence="1" id="KW-0614">Plasmid</keyword>
<dbReference type="InterPro" id="IPR036390">
    <property type="entry name" value="WH_DNA-bd_sf"/>
</dbReference>
<name>A0AAX3PE23_AERHY</name>
<evidence type="ECO:0000313" key="2">
    <source>
        <dbReference type="Proteomes" id="UP001214666"/>
    </source>
</evidence>
<geneLocation type="plasmid" evidence="1 2">
    <name>pK533-strA</name>
</geneLocation>
<dbReference type="AlphaFoldDB" id="A0AAX3PE23"/>
<evidence type="ECO:0008006" key="3">
    <source>
        <dbReference type="Google" id="ProtNLM"/>
    </source>
</evidence>
<sequence>MKVIYWKKIPSARFIDGSVLCELQGGRSGVCSHRNVGAKISALMLYIALGLCAEDEEVDGKGRFLRASPTYDELQNLTGLSRPLISTALSVLDELQLIEREPQGRGASYLLTGYDYTKGWCKVPFRAISKKVNGSVQIEPFSHFNKRGLIELYALKLFLYLLAIRGNETSESKVSYELISERTAIPRKAIRKTGSFLLNSGLLSNIKRSSYQDGGDSDHEGGANKYYVTGFNDLLVRR</sequence>
<dbReference type="Proteomes" id="UP001214666">
    <property type="component" value="Plasmid pK533-strA"/>
</dbReference>
<gene>
    <name evidence="1" type="ORF">PY771_25210</name>
</gene>
<organism evidence="1 2">
    <name type="scientific">Aeromonas hydrophila</name>
    <dbReference type="NCBI Taxonomy" id="644"/>
    <lineage>
        <taxon>Bacteria</taxon>
        <taxon>Pseudomonadati</taxon>
        <taxon>Pseudomonadota</taxon>
        <taxon>Gammaproteobacteria</taxon>
        <taxon>Aeromonadales</taxon>
        <taxon>Aeromonadaceae</taxon>
        <taxon>Aeromonas</taxon>
    </lineage>
</organism>
<protein>
    <recommendedName>
        <fullName evidence="3">Helix-turn-helix domain-containing protein</fullName>
    </recommendedName>
</protein>
<proteinExistence type="predicted"/>
<dbReference type="RefSeq" id="WP_052508959.1">
    <property type="nucleotide sequence ID" value="NZ_CP010950.1"/>
</dbReference>
<accession>A0AAX3PE23</accession>